<comment type="subunit">
    <text evidence="12">The complex is composed of two ATP-binding proteins (WtpC), two transmembrane proteins (WtpB) and a solute-binding protein (WtpA).</text>
</comment>
<evidence type="ECO:0000256" key="7">
    <source>
        <dbReference type="ARBA" id="ARBA00022741"/>
    </source>
</evidence>
<evidence type="ECO:0000256" key="4">
    <source>
        <dbReference type="ARBA" id="ARBA00022505"/>
    </source>
</evidence>
<protein>
    <recommendedName>
        <fullName evidence="14">Molybdate/tungstate import ATP-binding protein WtpC</fullName>
        <ecNumber evidence="13">7.3.2.6</ecNumber>
    </recommendedName>
</protein>
<feature type="transmembrane region" description="Helical" evidence="17">
    <location>
        <begin position="125"/>
        <end position="150"/>
    </location>
</feature>
<feature type="transmembrane region" description="Helical" evidence="17">
    <location>
        <begin position="170"/>
        <end position="196"/>
    </location>
</feature>
<feature type="transmembrane region" description="Helical" evidence="17">
    <location>
        <begin position="432"/>
        <end position="459"/>
    </location>
</feature>
<keyword evidence="4" id="KW-0500">Molybdenum</keyword>
<evidence type="ECO:0000256" key="12">
    <source>
        <dbReference type="ARBA" id="ARBA00038781"/>
    </source>
</evidence>
<dbReference type="SUPFAM" id="SSF52540">
    <property type="entry name" value="P-loop containing nucleoside triphosphate hydrolases"/>
    <property type="match status" value="1"/>
</dbReference>
<evidence type="ECO:0000256" key="3">
    <source>
        <dbReference type="ARBA" id="ARBA00022475"/>
    </source>
</evidence>
<dbReference type="GO" id="GO:1901238">
    <property type="term" value="F:ABC-type tungstate transporter activity"/>
    <property type="evidence" value="ECO:0007669"/>
    <property type="project" value="UniProtKB-EC"/>
</dbReference>
<dbReference type="Pfam" id="PF00005">
    <property type="entry name" value="ABC_tran"/>
    <property type="match status" value="1"/>
</dbReference>
<dbReference type="SMART" id="SM00382">
    <property type="entry name" value="AAA"/>
    <property type="match status" value="1"/>
</dbReference>
<dbReference type="Gene3D" id="1.10.3720.10">
    <property type="entry name" value="MetI-like"/>
    <property type="match status" value="2"/>
</dbReference>
<comment type="function">
    <text evidence="16">Part of the ABC transporter complex WtpABC involved in molybdate/tungstate import. Responsible for energy coupling to the transport system.</text>
</comment>
<feature type="region of interest" description="Disordered" evidence="18">
    <location>
        <begin position="905"/>
        <end position="933"/>
    </location>
</feature>
<evidence type="ECO:0000256" key="2">
    <source>
        <dbReference type="ARBA" id="ARBA00022448"/>
    </source>
</evidence>
<dbReference type="Proteomes" id="UP000011519">
    <property type="component" value="Unassembled WGS sequence"/>
</dbReference>
<feature type="transmembrane region" description="Helical" evidence="17">
    <location>
        <begin position="229"/>
        <end position="251"/>
    </location>
</feature>
<dbReference type="SUPFAM" id="SSF161098">
    <property type="entry name" value="MetI-like"/>
    <property type="match status" value="2"/>
</dbReference>
<gene>
    <name evidence="21" type="ORF">C483_07172</name>
</gene>
<accession>M0A286</accession>
<feature type="transmembrane region" description="Helical" evidence="17">
    <location>
        <begin position="47"/>
        <end position="69"/>
    </location>
</feature>
<name>M0A286_9EURY</name>
<dbReference type="InterPro" id="IPR035906">
    <property type="entry name" value="MetI-like_sf"/>
</dbReference>
<sequence>MRPDPFRADDTVTAPASAEKAHAVASEDGAAAGEESGDDQRSRPWGLTLLAAAVAAVIVVPVAWIGVMALTVDLERALSIVFRPMTFEILTNTLVLITLVTTFSVLIGVPLAILTVLTDLPFRRFWLAALALPLVIPSYTSAYAFISIWGPHGLAQSLVEPLGITSLPELYGMPGTVAILTLYNYPFVFITTVAALRAFDKTYIDAARTLENNLFGVFREVVLPMTKPAIAAGALLAALETAGDFGVPAMLRLNVFTRQIYVEHNALSHDYAAMLSLHLVAITLVILVLEYAVREHRTIHGGSRGGSRSYTFHLGAWKWPALAVCAAIVGLAVVLPVSVLLWWLVRGPETYVGAFGFRLEYALNSVSVSLLAALAAVVLALPVAYLSARYRSLASTVLERATYVGFAVPGVVIGLSLVYFGSAYAPTLYQTIPLLVFAYVVLYLPLAVGAARTAFLYVNPRFVEAARSLGCPPRTAFRRVTLPLVVPGLVAGGALVFLHGMKELPATLLLRPAGFDSLATFIWMAERNAYYGYAAVPALVLVCVSALAIVGVLPGDGTSLWRRVRRRIGTKRMNPTNQNEETTERDDTDPFSRSGGQPTRTRSATDGGNPVRADTPNRSRSDSEGAPVLELECVTKSYGARPAVSDLSLSVQEGELLTLLGPSGCGKTTTLRLIAGLVRPDSGTVRIREKSVADAADETFVPSEDRDVGIVFQDFALFPHKTVAENVAFGLGDRDGAGEDGQPADETVDDLLELVGLSDYRDRFPDELSGGQKQRIALARSLAPEPDVLLLDEPLSNLDAGLRVRMRETVSEILDRVDVTAVWVTHDQTEALSVGDRTAVMIDGEIAQADSPRALFMRPESRAVADFLGQASYLPGRQNGTGVVETPIGTLDGDRIALQSGAERGGYTDREQPQEHNDSGNGSDNDASNNNVANESTSLDLDLLLRPDDISITDSTSDSASDSTPDIADGRIVHRQFTGSTVRYRVVLESTSGLENTQSVGQSDEDNAGGAPVLECRCSHETWYEVGTPVSVSITASHAVPAFPL</sequence>
<evidence type="ECO:0000256" key="15">
    <source>
        <dbReference type="ARBA" id="ARBA00047936"/>
    </source>
</evidence>
<comment type="similarity">
    <text evidence="17">Belongs to the binding-protein-dependent transport system permease family.</text>
</comment>
<dbReference type="PANTHER" id="PTHR43357">
    <property type="entry name" value="INNER MEMBRANE ABC TRANSPORTER PERMEASE PROTEIN YDCV"/>
    <property type="match status" value="1"/>
</dbReference>
<keyword evidence="10 17" id="KW-0472">Membrane</keyword>
<comment type="subcellular location">
    <subcellularLocation>
        <location evidence="1">Cell inner membrane</location>
        <topology evidence="1">Multi-pass membrane protein</topology>
    </subcellularLocation>
    <subcellularLocation>
        <location evidence="17">Cell membrane</location>
        <topology evidence="17">Multi-pass membrane protein</topology>
    </subcellularLocation>
</comment>
<feature type="transmembrane region" description="Helical" evidence="17">
    <location>
        <begin position="365"/>
        <end position="388"/>
    </location>
</feature>
<comment type="similarity">
    <text evidence="11">Belongs to the ABC transporter superfamily. Sulfate/tungstate importer (TC 3.A.1.6) family.</text>
</comment>
<dbReference type="EMBL" id="AOIM01000017">
    <property type="protein sequence ID" value="ELY92729.1"/>
    <property type="molecule type" value="Genomic_DNA"/>
</dbReference>
<dbReference type="PROSITE" id="PS00211">
    <property type="entry name" value="ABC_TRANSPORTER_1"/>
    <property type="match status" value="1"/>
</dbReference>
<dbReference type="EC" id="7.3.2.6" evidence="13"/>
<evidence type="ECO:0000256" key="11">
    <source>
        <dbReference type="ARBA" id="ARBA00038307"/>
    </source>
</evidence>
<keyword evidence="6 17" id="KW-0812">Transmembrane</keyword>
<comment type="catalytic activity">
    <reaction evidence="15">
        <text>tungstate(in) + ATP + H2O = tungstate(out) + ADP + phosphate + H(+)</text>
        <dbReference type="Rhea" id="RHEA:35027"/>
        <dbReference type="ChEBI" id="CHEBI:15377"/>
        <dbReference type="ChEBI" id="CHEBI:15378"/>
        <dbReference type="ChEBI" id="CHEBI:30616"/>
        <dbReference type="ChEBI" id="CHEBI:43474"/>
        <dbReference type="ChEBI" id="CHEBI:46502"/>
        <dbReference type="ChEBI" id="CHEBI:456216"/>
        <dbReference type="EC" id="7.3.2.6"/>
    </reaction>
</comment>
<dbReference type="InterPro" id="IPR027417">
    <property type="entry name" value="P-loop_NTPase"/>
</dbReference>
<dbReference type="AlphaFoldDB" id="M0A286"/>
<evidence type="ECO:0000256" key="14">
    <source>
        <dbReference type="ARBA" id="ARBA00041133"/>
    </source>
</evidence>
<evidence type="ECO:0000256" key="13">
    <source>
        <dbReference type="ARBA" id="ARBA00039025"/>
    </source>
</evidence>
<feature type="domain" description="ABC transmembrane type-1" evidence="20">
    <location>
        <begin position="362"/>
        <end position="552"/>
    </location>
</feature>
<comment type="caution">
    <text evidence="21">The sequence shown here is derived from an EMBL/GenBank/DDBJ whole genome shotgun (WGS) entry which is preliminary data.</text>
</comment>
<dbReference type="STRING" id="1227493.C483_07172"/>
<feature type="transmembrane region" description="Helical" evidence="17">
    <location>
        <begin position="321"/>
        <end position="345"/>
    </location>
</feature>
<dbReference type="Gene3D" id="3.40.50.300">
    <property type="entry name" value="P-loop containing nucleotide triphosphate hydrolases"/>
    <property type="match status" value="1"/>
</dbReference>
<dbReference type="Pfam" id="PF08402">
    <property type="entry name" value="TOBE_2"/>
    <property type="match status" value="1"/>
</dbReference>
<evidence type="ECO:0000313" key="22">
    <source>
        <dbReference type="Proteomes" id="UP000011519"/>
    </source>
</evidence>
<dbReference type="GO" id="GO:0043190">
    <property type="term" value="C:ATP-binding cassette (ABC) transporter complex"/>
    <property type="evidence" value="ECO:0007669"/>
    <property type="project" value="InterPro"/>
</dbReference>
<dbReference type="OrthoDB" id="169977at2157"/>
<feature type="domain" description="ABC transmembrane type-1" evidence="20">
    <location>
        <begin position="90"/>
        <end position="290"/>
    </location>
</feature>
<keyword evidence="5" id="KW-0997">Cell inner membrane</keyword>
<keyword evidence="7" id="KW-0547">Nucleotide-binding</keyword>
<evidence type="ECO:0000256" key="16">
    <source>
        <dbReference type="ARBA" id="ARBA00057369"/>
    </source>
</evidence>
<feature type="region of interest" description="Disordered" evidence="18">
    <location>
        <begin position="571"/>
        <end position="626"/>
    </location>
</feature>
<evidence type="ECO:0000256" key="1">
    <source>
        <dbReference type="ARBA" id="ARBA00004429"/>
    </source>
</evidence>
<dbReference type="GO" id="GO:0005524">
    <property type="term" value="F:ATP binding"/>
    <property type="evidence" value="ECO:0007669"/>
    <property type="project" value="UniProtKB-KW"/>
</dbReference>
<dbReference type="PROSITE" id="PS50893">
    <property type="entry name" value="ABC_TRANSPORTER_2"/>
    <property type="match status" value="1"/>
</dbReference>
<evidence type="ECO:0000259" key="20">
    <source>
        <dbReference type="PROSITE" id="PS50928"/>
    </source>
</evidence>
<organism evidence="21 22">
    <name type="scientific">Natrialba hulunbeirensis JCM 10989</name>
    <dbReference type="NCBI Taxonomy" id="1227493"/>
    <lineage>
        <taxon>Archaea</taxon>
        <taxon>Methanobacteriati</taxon>
        <taxon>Methanobacteriota</taxon>
        <taxon>Stenosarchaea group</taxon>
        <taxon>Halobacteria</taxon>
        <taxon>Halobacteriales</taxon>
        <taxon>Natrialbaceae</taxon>
        <taxon>Natrialba</taxon>
    </lineage>
</organism>
<reference evidence="21 22" key="1">
    <citation type="journal article" date="2014" name="PLoS Genet.">
        <title>Phylogenetically driven sequencing of extremely halophilic archaea reveals strategies for static and dynamic osmo-response.</title>
        <authorList>
            <person name="Becker E.A."/>
            <person name="Seitzer P.M."/>
            <person name="Tritt A."/>
            <person name="Larsen D."/>
            <person name="Krusor M."/>
            <person name="Yao A.I."/>
            <person name="Wu D."/>
            <person name="Madern D."/>
            <person name="Eisen J.A."/>
            <person name="Darling A.E."/>
            <person name="Facciotti M.T."/>
        </authorList>
    </citation>
    <scope>NUCLEOTIDE SEQUENCE [LARGE SCALE GENOMIC DNA]</scope>
    <source>
        <strain evidence="21 22">JCM 10989</strain>
    </source>
</reference>
<keyword evidence="3" id="KW-1003">Cell membrane</keyword>
<feature type="transmembrane region" description="Helical" evidence="17">
    <location>
        <begin position="530"/>
        <end position="553"/>
    </location>
</feature>
<dbReference type="GO" id="GO:0015408">
    <property type="term" value="F:ABC-type ferric iron transporter activity"/>
    <property type="evidence" value="ECO:0007669"/>
    <property type="project" value="InterPro"/>
</dbReference>
<evidence type="ECO:0000256" key="17">
    <source>
        <dbReference type="RuleBase" id="RU363032"/>
    </source>
</evidence>
<feature type="transmembrane region" description="Helical" evidence="17">
    <location>
        <begin position="400"/>
        <end position="420"/>
    </location>
</feature>
<evidence type="ECO:0000256" key="6">
    <source>
        <dbReference type="ARBA" id="ARBA00022692"/>
    </source>
</evidence>
<dbReference type="Pfam" id="PF00528">
    <property type="entry name" value="BPD_transp_1"/>
    <property type="match status" value="2"/>
</dbReference>
<feature type="domain" description="ABC transporter" evidence="19">
    <location>
        <begin position="629"/>
        <end position="868"/>
    </location>
</feature>
<dbReference type="InterPro" id="IPR015853">
    <property type="entry name" value="ABC_transpr_FbpC"/>
</dbReference>
<evidence type="ECO:0000259" key="19">
    <source>
        <dbReference type="PROSITE" id="PS50893"/>
    </source>
</evidence>
<proteinExistence type="inferred from homology"/>
<dbReference type="FunFam" id="3.40.50.300:FF:000425">
    <property type="entry name" value="Probable ABC transporter, ATP-binding subunit"/>
    <property type="match status" value="1"/>
</dbReference>
<keyword evidence="9 17" id="KW-1133">Transmembrane helix</keyword>
<dbReference type="PATRIC" id="fig|1227493.4.peg.1420"/>
<feature type="transmembrane region" description="Helical" evidence="17">
    <location>
        <begin position="480"/>
        <end position="501"/>
    </location>
</feature>
<feature type="compositionally biased region" description="Basic and acidic residues" evidence="18">
    <location>
        <begin position="906"/>
        <end position="918"/>
    </location>
</feature>
<dbReference type="InterPro" id="IPR017871">
    <property type="entry name" value="ABC_transporter-like_CS"/>
</dbReference>
<keyword evidence="2 17" id="KW-0813">Transport</keyword>
<dbReference type="CDD" id="cd03259">
    <property type="entry name" value="ABC_Carb_Solutes_like"/>
    <property type="match status" value="1"/>
</dbReference>
<keyword evidence="8" id="KW-0067">ATP-binding</keyword>
<evidence type="ECO:0000256" key="5">
    <source>
        <dbReference type="ARBA" id="ARBA00022519"/>
    </source>
</evidence>
<dbReference type="PROSITE" id="PS50928">
    <property type="entry name" value="ABC_TM1"/>
    <property type="match status" value="2"/>
</dbReference>
<evidence type="ECO:0000313" key="21">
    <source>
        <dbReference type="EMBL" id="ELY92729.1"/>
    </source>
</evidence>
<feature type="transmembrane region" description="Helical" evidence="17">
    <location>
        <begin position="89"/>
        <end position="113"/>
    </location>
</feature>
<keyword evidence="22" id="KW-1185">Reference proteome</keyword>
<dbReference type="RefSeq" id="WP_006652660.1">
    <property type="nucleotide sequence ID" value="NZ_AOIM01000017.1"/>
</dbReference>
<feature type="compositionally biased region" description="Low complexity" evidence="18">
    <location>
        <begin position="919"/>
        <end position="933"/>
    </location>
</feature>
<dbReference type="GO" id="GO:0016887">
    <property type="term" value="F:ATP hydrolysis activity"/>
    <property type="evidence" value="ECO:0007669"/>
    <property type="project" value="InterPro"/>
</dbReference>
<dbReference type="InterPro" id="IPR013611">
    <property type="entry name" value="Transp-assoc_OB_typ2"/>
</dbReference>
<dbReference type="InterPro" id="IPR003439">
    <property type="entry name" value="ABC_transporter-like_ATP-bd"/>
</dbReference>
<feature type="compositionally biased region" description="Basic and acidic residues" evidence="18">
    <location>
        <begin position="1"/>
        <end position="10"/>
    </location>
</feature>
<dbReference type="CDD" id="cd06261">
    <property type="entry name" value="TM_PBP2"/>
    <property type="match status" value="2"/>
</dbReference>
<evidence type="ECO:0000256" key="9">
    <source>
        <dbReference type="ARBA" id="ARBA00022989"/>
    </source>
</evidence>
<feature type="compositionally biased region" description="Polar residues" evidence="18">
    <location>
        <begin position="594"/>
        <end position="606"/>
    </location>
</feature>
<evidence type="ECO:0000256" key="8">
    <source>
        <dbReference type="ARBA" id="ARBA00022840"/>
    </source>
</evidence>
<evidence type="ECO:0000256" key="10">
    <source>
        <dbReference type="ARBA" id="ARBA00023136"/>
    </source>
</evidence>
<feature type="region of interest" description="Disordered" evidence="18">
    <location>
        <begin position="1"/>
        <end position="40"/>
    </location>
</feature>
<dbReference type="InterPro" id="IPR000515">
    <property type="entry name" value="MetI-like"/>
</dbReference>
<dbReference type="InterPro" id="IPR003593">
    <property type="entry name" value="AAA+_ATPase"/>
</dbReference>
<evidence type="ECO:0000256" key="18">
    <source>
        <dbReference type="SAM" id="MobiDB-lite"/>
    </source>
</evidence>
<dbReference type="PANTHER" id="PTHR43357:SF3">
    <property type="entry name" value="FE(3+)-TRANSPORT SYSTEM PERMEASE PROTEIN FBPB 2"/>
    <property type="match status" value="1"/>
</dbReference>
<feature type="transmembrane region" description="Helical" evidence="17">
    <location>
        <begin position="271"/>
        <end position="293"/>
    </location>
</feature>